<evidence type="ECO:0000256" key="1">
    <source>
        <dbReference type="SAM" id="Phobius"/>
    </source>
</evidence>
<evidence type="ECO:0000313" key="2">
    <source>
        <dbReference type="EMBL" id="KAK1573541.1"/>
    </source>
</evidence>
<dbReference type="AlphaFoldDB" id="A0AAD8PNU9"/>
<dbReference type="Proteomes" id="UP001230504">
    <property type="component" value="Unassembled WGS sequence"/>
</dbReference>
<name>A0AAD8PNU9_9PEZI</name>
<keyword evidence="1" id="KW-0472">Membrane</keyword>
<proteinExistence type="predicted"/>
<comment type="caution">
    <text evidence="2">The sequence shown here is derived from an EMBL/GenBank/DDBJ whole genome shotgun (WGS) entry which is preliminary data.</text>
</comment>
<dbReference type="RefSeq" id="XP_060409146.1">
    <property type="nucleotide sequence ID" value="XM_060553083.1"/>
</dbReference>
<gene>
    <name evidence="2" type="ORF">LY79DRAFT_410226</name>
</gene>
<reference evidence="2" key="1">
    <citation type="submission" date="2021-06" db="EMBL/GenBank/DDBJ databases">
        <title>Comparative genomics, transcriptomics and evolutionary studies reveal genomic signatures of adaptation to plant cell wall in hemibiotrophic fungi.</title>
        <authorList>
            <consortium name="DOE Joint Genome Institute"/>
            <person name="Baroncelli R."/>
            <person name="Diaz J.F."/>
            <person name="Benocci T."/>
            <person name="Peng M."/>
            <person name="Battaglia E."/>
            <person name="Haridas S."/>
            <person name="Andreopoulos W."/>
            <person name="Labutti K."/>
            <person name="Pangilinan J."/>
            <person name="Floch G.L."/>
            <person name="Makela M.R."/>
            <person name="Henrissat B."/>
            <person name="Grigoriev I.V."/>
            <person name="Crouch J.A."/>
            <person name="De Vries R.P."/>
            <person name="Sukno S.A."/>
            <person name="Thon M.R."/>
        </authorList>
    </citation>
    <scope>NUCLEOTIDE SEQUENCE</scope>
    <source>
        <strain evidence="2">CBS 125086</strain>
    </source>
</reference>
<accession>A0AAD8PNU9</accession>
<feature type="transmembrane region" description="Helical" evidence="1">
    <location>
        <begin position="21"/>
        <end position="49"/>
    </location>
</feature>
<evidence type="ECO:0000313" key="3">
    <source>
        <dbReference type="Proteomes" id="UP001230504"/>
    </source>
</evidence>
<evidence type="ECO:0008006" key="4">
    <source>
        <dbReference type="Google" id="ProtNLM"/>
    </source>
</evidence>
<sequence length="155" mass="17407">MRLRRKVFGAVSRLQTTNPPGGCLSILSLLFCVPKFFACWEIFVFLFPFSTHSSSCLRPNTPPSYPRFFSLETNSFFSTGVGTKRTGERTGGRTRGSGTLGMGGERTITSFFLVDILKSLGLYQKTRFAAQLKRKNNHKNPINTVTKKKKVLYLP</sequence>
<dbReference type="EMBL" id="JAHLJV010000090">
    <property type="protein sequence ID" value="KAK1573541.1"/>
    <property type="molecule type" value="Genomic_DNA"/>
</dbReference>
<keyword evidence="1" id="KW-1133">Transmembrane helix</keyword>
<protein>
    <recommendedName>
        <fullName evidence="4">Transmembrane protein</fullName>
    </recommendedName>
</protein>
<dbReference type="GeneID" id="85437323"/>
<keyword evidence="1" id="KW-0812">Transmembrane</keyword>
<keyword evidence="3" id="KW-1185">Reference proteome</keyword>
<organism evidence="2 3">
    <name type="scientific">Colletotrichum navitas</name>
    <dbReference type="NCBI Taxonomy" id="681940"/>
    <lineage>
        <taxon>Eukaryota</taxon>
        <taxon>Fungi</taxon>
        <taxon>Dikarya</taxon>
        <taxon>Ascomycota</taxon>
        <taxon>Pezizomycotina</taxon>
        <taxon>Sordariomycetes</taxon>
        <taxon>Hypocreomycetidae</taxon>
        <taxon>Glomerellales</taxon>
        <taxon>Glomerellaceae</taxon>
        <taxon>Colletotrichum</taxon>
        <taxon>Colletotrichum graminicola species complex</taxon>
    </lineage>
</organism>